<reference evidence="3 4" key="1">
    <citation type="journal article" date="2018" name="Front. Microbiol.">
        <title>Prospects for Fungal Bioremediation of Acidic Radioactive Waste Sites: Characterization and Genome Sequence of Rhodotorula taiwanensis MD1149.</title>
        <authorList>
            <person name="Tkavc R."/>
            <person name="Matrosova V.Y."/>
            <person name="Grichenko O.E."/>
            <person name="Gostincar C."/>
            <person name="Volpe R.P."/>
            <person name="Klimenkova P."/>
            <person name="Gaidamakova E.K."/>
            <person name="Zhou C.E."/>
            <person name="Stewart B.J."/>
            <person name="Lyman M.G."/>
            <person name="Malfatti S.A."/>
            <person name="Rubinfeld B."/>
            <person name="Courtot M."/>
            <person name="Singh J."/>
            <person name="Dalgard C.L."/>
            <person name="Hamilton T."/>
            <person name="Frey K.G."/>
            <person name="Gunde-Cimerman N."/>
            <person name="Dugan L."/>
            <person name="Daly M.J."/>
        </authorList>
    </citation>
    <scope>NUCLEOTIDE SEQUENCE [LARGE SCALE GENOMIC DNA]</scope>
    <source>
        <strain evidence="3 4">MD1149</strain>
    </source>
</reference>
<dbReference type="EMBL" id="PJQD01000046">
    <property type="protein sequence ID" value="POY72870.1"/>
    <property type="molecule type" value="Genomic_DNA"/>
</dbReference>
<feature type="domain" description="PWWP" evidence="2">
    <location>
        <begin position="438"/>
        <end position="492"/>
    </location>
</feature>
<comment type="caution">
    <text evidence="3">The sequence shown here is derived from an EMBL/GenBank/DDBJ whole genome shotgun (WGS) entry which is preliminary data.</text>
</comment>
<evidence type="ECO:0000256" key="1">
    <source>
        <dbReference type="SAM" id="MobiDB-lite"/>
    </source>
</evidence>
<proteinExistence type="predicted"/>
<feature type="compositionally biased region" description="Low complexity" evidence="1">
    <location>
        <begin position="294"/>
        <end position="310"/>
    </location>
</feature>
<gene>
    <name evidence="3" type="ORF">BMF94_4125</name>
</gene>
<organism evidence="3 4">
    <name type="scientific">Rhodotorula taiwanensis</name>
    <dbReference type="NCBI Taxonomy" id="741276"/>
    <lineage>
        <taxon>Eukaryota</taxon>
        <taxon>Fungi</taxon>
        <taxon>Dikarya</taxon>
        <taxon>Basidiomycota</taxon>
        <taxon>Pucciniomycotina</taxon>
        <taxon>Microbotryomycetes</taxon>
        <taxon>Sporidiobolales</taxon>
        <taxon>Sporidiobolaceae</taxon>
        <taxon>Rhodotorula</taxon>
    </lineage>
</organism>
<dbReference type="AlphaFoldDB" id="A0A2S5B7W8"/>
<name>A0A2S5B7W8_9BASI</name>
<dbReference type="Gene3D" id="2.30.30.140">
    <property type="match status" value="1"/>
</dbReference>
<dbReference type="InterPro" id="IPR000313">
    <property type="entry name" value="PWWP_dom"/>
</dbReference>
<evidence type="ECO:0000259" key="2">
    <source>
        <dbReference type="Pfam" id="PF00855"/>
    </source>
</evidence>
<dbReference type="OrthoDB" id="2529467at2759"/>
<sequence>MTAPTPDTVAAFHTRLIESLLAQLRSIARVKSTAALSPLIDTLKDVDTWSSLQSLLRSKLGAPGTKLLRGDPDTLRQSGQAILFALERIGPQNLVEACLAIDGETVDSLAVATSPPSTRNDRSWQGLCELMAWLSAVRAPPAAPTSTSAPTATSPAETTAPVSPPVVKPEPVSASAGFAPPPRAGALAKEQDEKRARLSAATVANVANAPTSRPATSTSPPVAPTASVTSTAAPPGSKAAAFAMRTSAMSGSTIASTSAALPSGPPSAGFAPPPGPGASAFDKKPKAAPRKPRASAPPAAVVEAAQAQMDEAPRPKRERKSSVKVRESSAGDERDNDARVKASSNGKKRFTSYDDPSDSDGLADDAELDELASDYEEQLERKRRRLEGLQSDGSSSRRASGGGNRKPRDPAADRERQLAIIAKEEAELAKDPKRFKVGEAVIARFPNYSYWPAIVLDATTAPPKTQGKREKGSYLVKSIPTGGDHRWVPPDDSSILAVTTTQLDDIILGRYKSAPPQSWKKWRGELVDAAMMIKDEERLKEWFAHPTPTEVWQIAQAERKKAARASAAW</sequence>
<feature type="region of interest" description="Disordered" evidence="1">
    <location>
        <begin position="255"/>
        <end position="416"/>
    </location>
</feature>
<dbReference type="CDD" id="cd05162">
    <property type="entry name" value="PWWP"/>
    <property type="match status" value="1"/>
</dbReference>
<feature type="region of interest" description="Disordered" evidence="1">
    <location>
        <begin position="141"/>
        <end position="235"/>
    </location>
</feature>
<feature type="compositionally biased region" description="Low complexity" evidence="1">
    <location>
        <begin position="199"/>
        <end position="235"/>
    </location>
</feature>
<protein>
    <recommendedName>
        <fullName evidence="2">PWWP domain-containing protein</fullName>
    </recommendedName>
</protein>
<evidence type="ECO:0000313" key="3">
    <source>
        <dbReference type="EMBL" id="POY72870.1"/>
    </source>
</evidence>
<keyword evidence="4" id="KW-1185">Reference proteome</keyword>
<accession>A0A2S5B7W8</accession>
<feature type="compositionally biased region" description="Basic and acidic residues" evidence="1">
    <location>
        <begin position="311"/>
        <end position="340"/>
    </location>
</feature>
<feature type="compositionally biased region" description="Low complexity" evidence="1">
    <location>
        <begin position="141"/>
        <end position="161"/>
    </location>
</feature>
<feature type="compositionally biased region" description="Low complexity" evidence="1">
    <location>
        <begin position="255"/>
        <end position="270"/>
    </location>
</feature>
<dbReference type="SUPFAM" id="SSF63748">
    <property type="entry name" value="Tudor/PWWP/MBT"/>
    <property type="match status" value="1"/>
</dbReference>
<dbReference type="Pfam" id="PF00855">
    <property type="entry name" value="PWWP"/>
    <property type="match status" value="1"/>
</dbReference>
<feature type="compositionally biased region" description="Basic and acidic residues" evidence="1">
    <location>
        <begin position="406"/>
        <end position="416"/>
    </location>
</feature>
<feature type="compositionally biased region" description="Acidic residues" evidence="1">
    <location>
        <begin position="355"/>
        <end position="377"/>
    </location>
</feature>
<dbReference type="Proteomes" id="UP000237144">
    <property type="component" value="Unassembled WGS sequence"/>
</dbReference>
<evidence type="ECO:0000313" key="4">
    <source>
        <dbReference type="Proteomes" id="UP000237144"/>
    </source>
</evidence>